<evidence type="ECO:0000313" key="1">
    <source>
        <dbReference type="EMBL" id="GES06377.1"/>
    </source>
</evidence>
<dbReference type="Proteomes" id="UP000334990">
    <property type="component" value="Unassembled WGS sequence"/>
</dbReference>
<keyword evidence="2" id="KW-1185">Reference proteome</keyword>
<dbReference type="EMBL" id="BLAD01000160">
    <property type="protein sequence ID" value="GES06377.1"/>
    <property type="molecule type" value="Genomic_DNA"/>
</dbReference>
<comment type="caution">
    <text evidence="1">The sequence shown here is derived from an EMBL/GenBank/DDBJ whole genome shotgun (WGS) entry which is preliminary data.</text>
</comment>
<organism evidence="1 2">
    <name type="scientific">Acrocarpospora corrugata</name>
    <dbReference type="NCBI Taxonomy" id="35763"/>
    <lineage>
        <taxon>Bacteria</taxon>
        <taxon>Bacillati</taxon>
        <taxon>Actinomycetota</taxon>
        <taxon>Actinomycetes</taxon>
        <taxon>Streptosporangiales</taxon>
        <taxon>Streptosporangiaceae</taxon>
        <taxon>Acrocarpospora</taxon>
    </lineage>
</organism>
<proteinExistence type="predicted"/>
<evidence type="ECO:0000313" key="2">
    <source>
        <dbReference type="Proteomes" id="UP000334990"/>
    </source>
</evidence>
<protein>
    <submittedName>
        <fullName evidence="1">Uncharacterized protein</fullName>
    </submittedName>
</protein>
<accession>A0A5M3WBF6</accession>
<reference evidence="1 2" key="1">
    <citation type="submission" date="2019-10" db="EMBL/GenBank/DDBJ databases">
        <title>Whole genome shotgun sequence of Acrocarpospora corrugata NBRC 13972.</title>
        <authorList>
            <person name="Ichikawa N."/>
            <person name="Kimura A."/>
            <person name="Kitahashi Y."/>
            <person name="Komaki H."/>
            <person name="Oguchi A."/>
        </authorList>
    </citation>
    <scope>NUCLEOTIDE SEQUENCE [LARGE SCALE GENOMIC DNA]</scope>
    <source>
        <strain evidence="1 2">NBRC 13972</strain>
    </source>
</reference>
<sequence length="107" mass="11221">MTQHPIQPDPFVHQPTLARFCGDDPSCGTPPATVRAAEEAARRHLPLSVWLAADDGESAPACDNGCCVPVSGPLTKHLVSACTRLGETVIDINAADHHLISNAISMG</sequence>
<dbReference type="RefSeq" id="WP_155342289.1">
    <property type="nucleotide sequence ID" value="NZ_BAAABN010000086.1"/>
</dbReference>
<dbReference type="AlphaFoldDB" id="A0A5M3WBF6"/>
<gene>
    <name evidence="1" type="ORF">Acor_84460</name>
</gene>
<name>A0A5M3WBF6_9ACTN</name>